<comment type="similarity">
    <text evidence="2">Belongs to the eukaryotic ribosomal protein eS17 family.</text>
</comment>
<dbReference type="InterPro" id="IPR021151">
    <property type="entry name" value="GINS_A"/>
</dbReference>
<feature type="compositionally biased region" description="Basic and acidic residues" evidence="7">
    <location>
        <begin position="326"/>
        <end position="353"/>
    </location>
</feature>
<dbReference type="PANTHER" id="PTHR10732">
    <property type="entry name" value="40S RIBOSOMAL PROTEIN S17"/>
    <property type="match status" value="1"/>
</dbReference>
<comment type="caution">
    <text evidence="10">The sequence shown here is derived from an EMBL/GenBank/DDBJ whole genome shotgun (WGS) entry which is preliminary data.</text>
</comment>
<dbReference type="CDD" id="cd21693">
    <property type="entry name" value="GINS_B_Psf3"/>
    <property type="match status" value="1"/>
</dbReference>
<keyword evidence="11" id="KW-1185">Reference proteome</keyword>
<evidence type="ECO:0000256" key="1">
    <source>
        <dbReference type="ARBA" id="ARBA00004123"/>
    </source>
</evidence>
<dbReference type="SUPFAM" id="SSF116820">
    <property type="entry name" value="Rps17e-like"/>
    <property type="match status" value="1"/>
</dbReference>
<dbReference type="PANTHER" id="PTHR10732:SF0">
    <property type="entry name" value="40S RIBOSOMAL PROTEIN S17"/>
    <property type="match status" value="1"/>
</dbReference>
<feature type="domain" description="DNA replication complex GINS protein PSF3 N-terminal" evidence="9">
    <location>
        <begin position="4"/>
        <end position="55"/>
    </location>
</feature>
<evidence type="ECO:0000256" key="4">
    <source>
        <dbReference type="ARBA" id="ARBA00022980"/>
    </source>
</evidence>
<proteinExistence type="inferred from homology"/>
<dbReference type="Proteomes" id="UP001141327">
    <property type="component" value="Unassembled WGS sequence"/>
</dbReference>
<sequence>MSYYDLDEILAEEQVIPVQFKREAADLGHLDPSSLEDRLAKDARVELPLWMGKSLLEHNIARVGNPKHLAADFQSMVTAAPTHVNLSPHPYYYEVGCQMARLTRERGLVPYLVRSFADRFQMILQTCHNCDDSDRGKFLQKLTVSEVKLFNAGNESLDRYRHWRNRSNTKLKPSPLLGLQRHSSFKRQSHASTLAKRHSWKRMGRVRTKTIKKAARVIIEKYYPRMTRDFQVNKRVCEEVAIIPSKRLRNKIAGFATHLMARIEKGPVRGISLKLQEEERERRDNYCPEVSDINTSKIVIDSTTKDMLKQLGMETLPGLEVQDEQQETRPRWNREPRDRLHEPRRERKTADRE</sequence>
<evidence type="ECO:0000256" key="6">
    <source>
        <dbReference type="ARBA" id="ARBA00023274"/>
    </source>
</evidence>
<dbReference type="InterPro" id="IPR036401">
    <property type="entry name" value="Ribosomal_eS17_sf"/>
</dbReference>
<dbReference type="InterPro" id="IPR001210">
    <property type="entry name" value="Ribosomal_eS17"/>
</dbReference>
<dbReference type="InterPro" id="IPR055221">
    <property type="entry name" value="PSF3_N"/>
</dbReference>
<dbReference type="HAMAP" id="MF_00511">
    <property type="entry name" value="Ribosomal_eS17"/>
    <property type="match status" value="1"/>
</dbReference>
<dbReference type="PROSITE" id="PS00712">
    <property type="entry name" value="RIBOSOMAL_S17E"/>
    <property type="match status" value="1"/>
</dbReference>
<dbReference type="InterPro" id="IPR018273">
    <property type="entry name" value="Ribosomal_eS17_CS"/>
</dbReference>
<gene>
    <name evidence="10" type="ORF">PAPYR_7054</name>
</gene>
<evidence type="ECO:0000256" key="2">
    <source>
        <dbReference type="ARBA" id="ARBA00010444"/>
    </source>
</evidence>
<keyword evidence="3" id="KW-0235">DNA replication</keyword>
<name>A0ABQ8UDV4_9EUKA</name>
<dbReference type="SUPFAM" id="SSF160059">
    <property type="entry name" value="PriA/YqbF domain"/>
    <property type="match status" value="1"/>
</dbReference>
<dbReference type="GO" id="GO:0005840">
    <property type="term" value="C:ribosome"/>
    <property type="evidence" value="ECO:0007669"/>
    <property type="project" value="UniProtKB-KW"/>
</dbReference>
<protein>
    <submittedName>
        <fullName evidence="10">40S ribosomal protein S17-B</fullName>
    </submittedName>
</protein>
<keyword evidence="5" id="KW-0539">Nucleus</keyword>
<feature type="domain" description="GINS subunit" evidence="8">
    <location>
        <begin position="71"/>
        <end position="163"/>
    </location>
</feature>
<dbReference type="Pfam" id="PF05916">
    <property type="entry name" value="Sld5"/>
    <property type="match status" value="1"/>
</dbReference>
<feature type="region of interest" description="Disordered" evidence="7">
    <location>
        <begin position="314"/>
        <end position="353"/>
    </location>
</feature>
<comment type="subcellular location">
    <subcellularLocation>
        <location evidence="1">Nucleus</location>
    </subcellularLocation>
</comment>
<dbReference type="Gene3D" id="1.10.60.20">
    <property type="entry name" value="Ribosomal protein S17e-like"/>
    <property type="match status" value="1"/>
</dbReference>
<organism evidence="10 11">
    <name type="scientific">Paratrimastix pyriformis</name>
    <dbReference type="NCBI Taxonomy" id="342808"/>
    <lineage>
        <taxon>Eukaryota</taxon>
        <taxon>Metamonada</taxon>
        <taxon>Preaxostyla</taxon>
        <taxon>Paratrimastigidae</taxon>
        <taxon>Paratrimastix</taxon>
    </lineage>
</organism>
<dbReference type="Pfam" id="PF22466">
    <property type="entry name" value="PSF3_N"/>
    <property type="match status" value="1"/>
</dbReference>
<evidence type="ECO:0000259" key="8">
    <source>
        <dbReference type="Pfam" id="PF05916"/>
    </source>
</evidence>
<dbReference type="EMBL" id="JAPMOS010000046">
    <property type="protein sequence ID" value="KAJ4457465.1"/>
    <property type="molecule type" value="Genomic_DNA"/>
</dbReference>
<evidence type="ECO:0000256" key="7">
    <source>
        <dbReference type="SAM" id="MobiDB-lite"/>
    </source>
</evidence>
<evidence type="ECO:0000313" key="11">
    <source>
        <dbReference type="Proteomes" id="UP001141327"/>
    </source>
</evidence>
<dbReference type="InterPro" id="IPR036224">
    <property type="entry name" value="GINS_bundle-like_dom_sf"/>
</dbReference>
<evidence type="ECO:0000256" key="3">
    <source>
        <dbReference type="ARBA" id="ARBA00022705"/>
    </source>
</evidence>
<evidence type="ECO:0000256" key="5">
    <source>
        <dbReference type="ARBA" id="ARBA00023242"/>
    </source>
</evidence>
<dbReference type="Gene3D" id="1.20.58.2050">
    <property type="match status" value="1"/>
</dbReference>
<accession>A0ABQ8UDV4</accession>
<evidence type="ECO:0000259" key="9">
    <source>
        <dbReference type="Pfam" id="PF22466"/>
    </source>
</evidence>
<dbReference type="SUPFAM" id="SSF158573">
    <property type="entry name" value="GINS helical bundle-like"/>
    <property type="match status" value="1"/>
</dbReference>
<dbReference type="CDD" id="cd11713">
    <property type="entry name" value="GINS_A_psf3"/>
    <property type="match status" value="1"/>
</dbReference>
<keyword evidence="6" id="KW-0687">Ribonucleoprotein</keyword>
<evidence type="ECO:0000313" key="10">
    <source>
        <dbReference type="EMBL" id="KAJ4457465.1"/>
    </source>
</evidence>
<keyword evidence="4 10" id="KW-0689">Ribosomal protein</keyword>
<dbReference type="InterPro" id="IPR038437">
    <property type="entry name" value="GINS_Psf3_sf"/>
</dbReference>
<dbReference type="Pfam" id="PF00833">
    <property type="entry name" value="Ribosomal_S17e"/>
    <property type="match status" value="1"/>
</dbReference>
<reference evidence="10" key="1">
    <citation type="journal article" date="2022" name="bioRxiv">
        <title>Genomics of Preaxostyla Flagellates Illuminates Evolutionary Transitions and the Path Towards Mitochondrial Loss.</title>
        <authorList>
            <person name="Novak L.V.F."/>
            <person name="Treitli S.C."/>
            <person name="Pyrih J."/>
            <person name="Halakuc P."/>
            <person name="Pipaliya S.V."/>
            <person name="Vacek V."/>
            <person name="Brzon O."/>
            <person name="Soukal P."/>
            <person name="Eme L."/>
            <person name="Dacks J.B."/>
            <person name="Karnkowska A."/>
            <person name="Elias M."/>
            <person name="Hampl V."/>
        </authorList>
    </citation>
    <scope>NUCLEOTIDE SEQUENCE</scope>
    <source>
        <strain evidence="10">RCP-MX</strain>
    </source>
</reference>